<name>A0ABV3PYU2_9HYPH</name>
<dbReference type="PANTHER" id="PTHR40841:SF2">
    <property type="entry name" value="SIDEROPHORE-DEGRADING ESTERASE (EUROFUNG)"/>
    <property type="match status" value="1"/>
</dbReference>
<dbReference type="SUPFAM" id="SSF53474">
    <property type="entry name" value="alpha/beta-Hydrolases"/>
    <property type="match status" value="1"/>
</dbReference>
<dbReference type="GO" id="GO:0016787">
    <property type="term" value="F:hydrolase activity"/>
    <property type="evidence" value="ECO:0007669"/>
    <property type="project" value="UniProtKB-KW"/>
</dbReference>
<comment type="similarity">
    <text evidence="1">Belongs to the esterase D family.</text>
</comment>
<dbReference type="Proteomes" id="UP001555786">
    <property type="component" value="Unassembled WGS sequence"/>
</dbReference>
<keyword evidence="2 3" id="KW-0378">Hydrolase</keyword>
<evidence type="ECO:0000256" key="2">
    <source>
        <dbReference type="ARBA" id="ARBA00022801"/>
    </source>
</evidence>
<protein>
    <submittedName>
        <fullName evidence="3">Alpha/beta hydrolase-fold protein</fullName>
    </submittedName>
</protein>
<accession>A0ABV3PYU2</accession>
<comment type="caution">
    <text evidence="3">The sequence shown here is derived from an EMBL/GenBank/DDBJ whole genome shotgun (WGS) entry which is preliminary data.</text>
</comment>
<dbReference type="InterPro" id="IPR000801">
    <property type="entry name" value="Esterase-like"/>
</dbReference>
<dbReference type="RefSeq" id="WP_311938663.1">
    <property type="nucleotide sequence ID" value="NZ_JAVSCS010000020.1"/>
</dbReference>
<proteinExistence type="inferred from homology"/>
<dbReference type="InterPro" id="IPR029058">
    <property type="entry name" value="AB_hydrolase_fold"/>
</dbReference>
<dbReference type="Pfam" id="PF00756">
    <property type="entry name" value="Esterase"/>
    <property type="match status" value="1"/>
</dbReference>
<organism evidence="3 4">
    <name type="scientific">Labrys neptuniae</name>
    <dbReference type="NCBI Taxonomy" id="376174"/>
    <lineage>
        <taxon>Bacteria</taxon>
        <taxon>Pseudomonadati</taxon>
        <taxon>Pseudomonadota</taxon>
        <taxon>Alphaproteobacteria</taxon>
        <taxon>Hyphomicrobiales</taxon>
        <taxon>Xanthobacteraceae</taxon>
        <taxon>Labrys</taxon>
    </lineage>
</organism>
<reference evidence="3 4" key="1">
    <citation type="submission" date="2024-07" db="EMBL/GenBank/DDBJ databases">
        <title>Description of Labrys sedimenti sp. nov., isolated from a diclofenac-degrading enrichment culture.</title>
        <authorList>
            <person name="Tancsics A."/>
            <person name="Csepanyi A."/>
        </authorList>
    </citation>
    <scope>NUCLEOTIDE SEQUENCE [LARGE SCALE GENOMIC DNA]</scope>
    <source>
        <strain evidence="3 4">LMG 23578</strain>
    </source>
</reference>
<keyword evidence="4" id="KW-1185">Reference proteome</keyword>
<dbReference type="InterPro" id="IPR052558">
    <property type="entry name" value="Siderophore_Hydrolase_D"/>
</dbReference>
<dbReference type="EMBL" id="JBFNQD010000027">
    <property type="protein sequence ID" value="MEW9310429.1"/>
    <property type="molecule type" value="Genomic_DNA"/>
</dbReference>
<dbReference type="PANTHER" id="PTHR40841">
    <property type="entry name" value="SIDEROPHORE TRIACETYLFUSARININE C ESTERASE"/>
    <property type="match status" value="1"/>
</dbReference>
<evidence type="ECO:0000256" key="1">
    <source>
        <dbReference type="ARBA" id="ARBA00005622"/>
    </source>
</evidence>
<sequence length="305" mass="33738">MKIWTVAGVALLGAMTVPVEARDKAPVNCDLGGTRIRSLPDPATGRSYDIEVTLPEDYEAKPARRYPVLYYADGGHLSDGSTCLTKEPRRQEALRLVRALHREGKLSEEPILVGLSYAKGEGFAASRARDYTPVADKPGYGGAEAYQLYLKQTVIAFIEKTYRADVQRRLYWGHSYGGLLGARVLLTEPGLFQSYILGSPSFWFADHAILAMAAKYAKANRDLKANVLIYVGGDEIRRYDPGRRGDTQDMVGDVRRFEKQLKSRGFPGLTIRSLVVPGRNHRTTIPPGFSWAVTSALGDRAVQSR</sequence>
<gene>
    <name evidence="3" type="ORF">ABXS05_33125</name>
</gene>
<dbReference type="Gene3D" id="3.40.50.1820">
    <property type="entry name" value="alpha/beta hydrolase"/>
    <property type="match status" value="1"/>
</dbReference>
<evidence type="ECO:0000313" key="3">
    <source>
        <dbReference type="EMBL" id="MEW9310429.1"/>
    </source>
</evidence>
<evidence type="ECO:0000313" key="4">
    <source>
        <dbReference type="Proteomes" id="UP001555786"/>
    </source>
</evidence>